<evidence type="ECO:0000313" key="2">
    <source>
        <dbReference type="Proteomes" id="UP000254554"/>
    </source>
</evidence>
<sequence length="35" mass="4053">MTILIGELFNLRVNQQTPIKTLLLLLAEFDIRSHT</sequence>
<reference evidence="1 2" key="1">
    <citation type="submission" date="2018-06" db="EMBL/GenBank/DDBJ databases">
        <authorList>
            <consortium name="Pathogen Informatics"/>
            <person name="Doyle S."/>
        </authorList>
    </citation>
    <scope>NUCLEOTIDE SEQUENCE [LARGE SCALE GENOMIC DNA]</scope>
    <source>
        <strain evidence="1 2">NCTC11370</strain>
    </source>
</reference>
<dbReference type="AlphaFoldDB" id="A0A377G7Y9"/>
<dbReference type="EMBL" id="UGGT01000001">
    <property type="protein sequence ID" value="STO20926.1"/>
    <property type="molecule type" value="Genomic_DNA"/>
</dbReference>
<proteinExistence type="predicted"/>
<accession>A0A377G7Y9</accession>
<evidence type="ECO:0000313" key="1">
    <source>
        <dbReference type="EMBL" id="STO20926.1"/>
    </source>
</evidence>
<protein>
    <submittedName>
        <fullName evidence="1">Uncharacterized protein</fullName>
    </submittedName>
</protein>
<keyword evidence="2" id="KW-1185">Reference proteome</keyword>
<organism evidence="1 2">
    <name type="scientific">Fluoribacter dumoffii</name>
    <dbReference type="NCBI Taxonomy" id="463"/>
    <lineage>
        <taxon>Bacteria</taxon>
        <taxon>Pseudomonadati</taxon>
        <taxon>Pseudomonadota</taxon>
        <taxon>Gammaproteobacteria</taxon>
        <taxon>Legionellales</taxon>
        <taxon>Legionellaceae</taxon>
        <taxon>Fluoribacter</taxon>
    </lineage>
</organism>
<gene>
    <name evidence="1" type="ORF">NCTC11370_00987</name>
</gene>
<name>A0A377G7Y9_9GAMM</name>
<dbReference type="Proteomes" id="UP000254554">
    <property type="component" value="Unassembled WGS sequence"/>
</dbReference>